<comment type="caution">
    <text evidence="5">The sequence shown here is derived from an EMBL/GenBank/DDBJ whole genome shotgun (WGS) entry which is preliminary data.</text>
</comment>
<evidence type="ECO:0000313" key="6">
    <source>
        <dbReference type="Proteomes" id="UP001249851"/>
    </source>
</evidence>
<dbReference type="InterPro" id="IPR016187">
    <property type="entry name" value="CTDL_fold"/>
</dbReference>
<evidence type="ECO:0000259" key="4">
    <source>
        <dbReference type="PROSITE" id="PS51465"/>
    </source>
</evidence>
<accession>A0AAD9QYZ0</accession>
<feature type="signal peptide" evidence="2">
    <location>
        <begin position="1"/>
        <end position="23"/>
    </location>
</feature>
<dbReference type="InterPro" id="IPR001304">
    <property type="entry name" value="C-type_lectin-like"/>
</dbReference>
<dbReference type="CDD" id="cd00037">
    <property type="entry name" value="CLECT"/>
    <property type="match status" value="1"/>
</dbReference>
<dbReference type="PROSITE" id="PS00615">
    <property type="entry name" value="C_TYPE_LECTIN_1"/>
    <property type="match status" value="1"/>
</dbReference>
<dbReference type="InterPro" id="IPR037221">
    <property type="entry name" value="H-type_lectin_dom_sf"/>
</dbReference>
<evidence type="ECO:0000256" key="1">
    <source>
        <dbReference type="ARBA" id="ARBA00023157"/>
    </source>
</evidence>
<keyword evidence="1" id="KW-1015">Disulfide bond</keyword>
<keyword evidence="2" id="KW-0732">Signal</keyword>
<name>A0AAD9QYZ0_ACRCE</name>
<dbReference type="SUPFAM" id="SSF100895">
    <property type="entry name" value="Kazal-type serine protease inhibitors"/>
    <property type="match status" value="1"/>
</dbReference>
<dbReference type="EMBL" id="JARQWQ010000008">
    <property type="protein sequence ID" value="KAK2570089.1"/>
    <property type="molecule type" value="Genomic_DNA"/>
</dbReference>
<organism evidence="5 6">
    <name type="scientific">Acropora cervicornis</name>
    <name type="common">Staghorn coral</name>
    <dbReference type="NCBI Taxonomy" id="6130"/>
    <lineage>
        <taxon>Eukaryota</taxon>
        <taxon>Metazoa</taxon>
        <taxon>Cnidaria</taxon>
        <taxon>Anthozoa</taxon>
        <taxon>Hexacorallia</taxon>
        <taxon>Scleractinia</taxon>
        <taxon>Astrocoeniina</taxon>
        <taxon>Acroporidae</taxon>
        <taxon>Acropora</taxon>
    </lineage>
</organism>
<dbReference type="InterPro" id="IPR002350">
    <property type="entry name" value="Kazal_dom"/>
</dbReference>
<dbReference type="Pfam" id="PF00059">
    <property type="entry name" value="Lectin_C"/>
    <property type="match status" value="1"/>
</dbReference>
<dbReference type="PROSITE" id="PS51465">
    <property type="entry name" value="KAZAL_2"/>
    <property type="match status" value="1"/>
</dbReference>
<dbReference type="PANTHER" id="PTHR22803">
    <property type="entry name" value="MANNOSE, PHOSPHOLIPASE, LECTIN RECEPTOR RELATED"/>
    <property type="match status" value="1"/>
</dbReference>
<evidence type="ECO:0000256" key="2">
    <source>
        <dbReference type="SAM" id="SignalP"/>
    </source>
</evidence>
<proteinExistence type="predicted"/>
<protein>
    <submittedName>
        <fullName evidence="5">Aggrecan core protein</fullName>
    </submittedName>
</protein>
<dbReference type="SUPFAM" id="SSF56436">
    <property type="entry name" value="C-type lectin-like"/>
    <property type="match status" value="1"/>
</dbReference>
<dbReference type="CDD" id="cd00104">
    <property type="entry name" value="KAZAL_FS"/>
    <property type="match status" value="1"/>
</dbReference>
<dbReference type="Gene3D" id="2.60.40.2080">
    <property type="match status" value="3"/>
</dbReference>
<dbReference type="AlphaFoldDB" id="A0AAD9QYZ0"/>
<dbReference type="Proteomes" id="UP001249851">
    <property type="component" value="Unassembled WGS sequence"/>
</dbReference>
<dbReference type="Pfam" id="PF07648">
    <property type="entry name" value="Kazal_2"/>
    <property type="match status" value="1"/>
</dbReference>
<dbReference type="Gene3D" id="3.30.60.30">
    <property type="match status" value="1"/>
</dbReference>
<evidence type="ECO:0000259" key="3">
    <source>
        <dbReference type="PROSITE" id="PS50041"/>
    </source>
</evidence>
<gene>
    <name evidence="5" type="ORF">P5673_004834</name>
</gene>
<keyword evidence="6" id="KW-1185">Reference proteome</keyword>
<dbReference type="Gene3D" id="3.10.100.10">
    <property type="entry name" value="Mannose-Binding Protein A, subunit A"/>
    <property type="match status" value="1"/>
</dbReference>
<feature type="chain" id="PRO_5041952232" evidence="2">
    <location>
        <begin position="24"/>
        <end position="803"/>
    </location>
</feature>
<reference evidence="5" key="1">
    <citation type="journal article" date="2023" name="G3 (Bethesda)">
        <title>Whole genome assembly and annotation of the endangered Caribbean coral Acropora cervicornis.</title>
        <authorList>
            <person name="Selwyn J.D."/>
            <person name="Vollmer S.V."/>
        </authorList>
    </citation>
    <scope>NUCLEOTIDE SEQUENCE</scope>
    <source>
        <strain evidence="5">K2</strain>
    </source>
</reference>
<sequence>MGMSWRLSLFSTLLILYAVCCLAQLPRVPIDYQRGKFNFTNTYPSLHHCSIKQFPEAYPDALNIRVLASISHKIDPMNIHDPSVVWTSNITRTNFKICVLESGIGTNGSVIVNWVSFRGTPTGALTGTASFIPFTSGTKCTRVDFAKRFASVPKVLASVRQGGNSRSQDAMNMWLEDLTEDHFRVCLREVKTFDGKHDNLKVDWLSFITGQGGWTYYGQIDFENTAAPLEEDNFAFCKVFNFSESFYAPPVVLVTVNHHYDSHNAHSVRPEVNALSTWADETTRSSVRVCIKDMAGMENQHDPVKVDLAVIGDLDPCINVTCDFHGTCKAFGPFDPRCICEPSCPSFEDPVCSSNGTTYDNKCKYRQEMCRLSSNQTIYHPGDCTGFPSQKGRHQLHQNPSWAEAVCEDVLLDSSYFYPDKSIHVQVTVNHANYSDPTFVHDAMVAWVENVRNDSFTVCVTQAGRNERQTGSSFASIDWLAYQGAPEGGVSGGMDMPTWWTGTSCRTVSLPAGKFKTAPTVLVSAEHEKRGIKHDASTIWIEDVSKTSFRICIRELQNFDGAHKGIHMDWMAFEVIYRPLFREHGALYFPNSKRPTKDFNYAFCEDIKFARYYNDTPEVLLSANHSTGGGNLDPLYNSISSWAEYVNNTGFRACVKELYIQKHDPLSVTYAVLPDICEAGWSYYDGHCYLTSEQCASWTNASTICRSMNSHLAVVKSQEENVYIQRRHNGAKAWIGLNDIANEGLFAWVDGIRNQFSYWATNQPNNFKNQDCVHTLGVREGYKWNDVDCLACHQYTCEKGMEV</sequence>
<dbReference type="InterPro" id="IPR016186">
    <property type="entry name" value="C-type_lectin-like/link_sf"/>
</dbReference>
<dbReference type="SMART" id="SM00034">
    <property type="entry name" value="CLECT"/>
    <property type="match status" value="1"/>
</dbReference>
<dbReference type="InterPro" id="IPR036058">
    <property type="entry name" value="Kazal_dom_sf"/>
</dbReference>
<dbReference type="PROSITE" id="PS50041">
    <property type="entry name" value="C_TYPE_LECTIN_2"/>
    <property type="match status" value="1"/>
</dbReference>
<evidence type="ECO:0000313" key="5">
    <source>
        <dbReference type="EMBL" id="KAK2570089.1"/>
    </source>
</evidence>
<feature type="domain" description="Kazal-like" evidence="4">
    <location>
        <begin position="332"/>
        <end position="386"/>
    </location>
</feature>
<feature type="domain" description="C-type lectin" evidence="3">
    <location>
        <begin position="684"/>
        <end position="798"/>
    </location>
</feature>
<dbReference type="InterPro" id="IPR018378">
    <property type="entry name" value="C-type_lectin_CS"/>
</dbReference>
<reference evidence="5" key="2">
    <citation type="journal article" date="2023" name="Science">
        <title>Genomic signatures of disease resistance in endangered staghorn corals.</title>
        <authorList>
            <person name="Vollmer S.V."/>
            <person name="Selwyn J.D."/>
            <person name="Despard B.A."/>
            <person name="Roesel C.L."/>
        </authorList>
    </citation>
    <scope>NUCLEOTIDE SEQUENCE</scope>
    <source>
        <strain evidence="5">K2</strain>
    </source>
</reference>
<dbReference type="InterPro" id="IPR050111">
    <property type="entry name" value="C-type_lectin/snaclec_domain"/>
</dbReference>
<dbReference type="SMART" id="SM00280">
    <property type="entry name" value="KAZAL"/>
    <property type="match status" value="1"/>
</dbReference>